<dbReference type="OrthoDB" id="2416294at2759"/>
<dbReference type="AlphaFoldDB" id="A0A9P5YNP4"/>
<comment type="caution">
    <text evidence="1">The sequence shown here is derived from an EMBL/GenBank/DDBJ whole genome shotgun (WGS) entry which is preliminary data.</text>
</comment>
<organism evidence="1 2">
    <name type="scientific">Pholiota conissans</name>
    <dbReference type="NCBI Taxonomy" id="109636"/>
    <lineage>
        <taxon>Eukaryota</taxon>
        <taxon>Fungi</taxon>
        <taxon>Dikarya</taxon>
        <taxon>Basidiomycota</taxon>
        <taxon>Agaricomycotina</taxon>
        <taxon>Agaricomycetes</taxon>
        <taxon>Agaricomycetidae</taxon>
        <taxon>Agaricales</taxon>
        <taxon>Agaricineae</taxon>
        <taxon>Strophariaceae</taxon>
        <taxon>Pholiota</taxon>
    </lineage>
</organism>
<feature type="non-terminal residue" evidence="1">
    <location>
        <position position="1"/>
    </location>
</feature>
<proteinExistence type="predicted"/>
<evidence type="ECO:0000313" key="2">
    <source>
        <dbReference type="Proteomes" id="UP000807469"/>
    </source>
</evidence>
<accession>A0A9P5YNP4</accession>
<dbReference type="EMBL" id="MU155810">
    <property type="protein sequence ID" value="KAF9470915.1"/>
    <property type="molecule type" value="Genomic_DNA"/>
</dbReference>
<name>A0A9P5YNP4_9AGAR</name>
<reference evidence="1" key="1">
    <citation type="submission" date="2020-11" db="EMBL/GenBank/DDBJ databases">
        <authorList>
            <consortium name="DOE Joint Genome Institute"/>
            <person name="Ahrendt S."/>
            <person name="Riley R."/>
            <person name="Andreopoulos W."/>
            <person name="Labutti K."/>
            <person name="Pangilinan J."/>
            <person name="Ruiz-Duenas F.J."/>
            <person name="Barrasa J.M."/>
            <person name="Sanchez-Garcia M."/>
            <person name="Camarero S."/>
            <person name="Miyauchi S."/>
            <person name="Serrano A."/>
            <person name="Linde D."/>
            <person name="Babiker R."/>
            <person name="Drula E."/>
            <person name="Ayuso-Fernandez I."/>
            <person name="Pacheco R."/>
            <person name="Padilla G."/>
            <person name="Ferreira P."/>
            <person name="Barriuso J."/>
            <person name="Kellner H."/>
            <person name="Castanera R."/>
            <person name="Alfaro M."/>
            <person name="Ramirez L."/>
            <person name="Pisabarro A.G."/>
            <person name="Kuo A."/>
            <person name="Tritt A."/>
            <person name="Lipzen A."/>
            <person name="He G."/>
            <person name="Yan M."/>
            <person name="Ng V."/>
            <person name="Cullen D."/>
            <person name="Martin F."/>
            <person name="Rosso M.-N."/>
            <person name="Henrissat B."/>
            <person name="Hibbett D."/>
            <person name="Martinez A.T."/>
            <person name="Grigoriev I.V."/>
        </authorList>
    </citation>
    <scope>NUCLEOTIDE SEQUENCE</scope>
    <source>
        <strain evidence="1">CIRM-BRFM 674</strain>
    </source>
</reference>
<protein>
    <submittedName>
        <fullName evidence="1">Uncharacterized protein</fullName>
    </submittedName>
</protein>
<sequence>DFINVKSILETDACEKEFQVIFLPKFYCELNSIKQCWGYAKCNYQIMEPSLSEEVLEKNVVKCLNEIPLITMHW</sequence>
<gene>
    <name evidence="1" type="ORF">BDN70DRAFT_820710</name>
</gene>
<evidence type="ECO:0000313" key="1">
    <source>
        <dbReference type="EMBL" id="KAF9470915.1"/>
    </source>
</evidence>
<dbReference type="Proteomes" id="UP000807469">
    <property type="component" value="Unassembled WGS sequence"/>
</dbReference>
<keyword evidence="2" id="KW-1185">Reference proteome</keyword>